<feature type="transmembrane region" description="Helical" evidence="7">
    <location>
        <begin position="180"/>
        <end position="198"/>
    </location>
</feature>
<dbReference type="Proteomes" id="UP001500665">
    <property type="component" value="Unassembled WGS sequence"/>
</dbReference>
<name>A0ABP4CID6_9ACTN</name>
<evidence type="ECO:0000256" key="6">
    <source>
        <dbReference type="ARBA" id="ARBA00023136"/>
    </source>
</evidence>
<feature type="transmembrane region" description="Helical" evidence="7">
    <location>
        <begin position="131"/>
        <end position="155"/>
    </location>
</feature>
<evidence type="ECO:0000256" key="7">
    <source>
        <dbReference type="RuleBase" id="RU363032"/>
    </source>
</evidence>
<organism evidence="10 11">
    <name type="scientific">Actinocorallia libanotica</name>
    <dbReference type="NCBI Taxonomy" id="46162"/>
    <lineage>
        <taxon>Bacteria</taxon>
        <taxon>Bacillati</taxon>
        <taxon>Actinomycetota</taxon>
        <taxon>Actinomycetes</taxon>
        <taxon>Streptosporangiales</taxon>
        <taxon>Thermomonosporaceae</taxon>
        <taxon>Actinocorallia</taxon>
    </lineage>
</organism>
<dbReference type="RefSeq" id="WP_344246699.1">
    <property type="nucleotide sequence ID" value="NZ_BAAAHH010000051.1"/>
</dbReference>
<dbReference type="InterPro" id="IPR000515">
    <property type="entry name" value="MetI-like"/>
</dbReference>
<sequence>MLVLLVRRCSSALVLAALAASLGYLLAGTGLDPRARLEAARPRPPQAAIEAELSALNLNDRTPLHVRYLTWASGAVRGDFGRTLRGTPVSDELPRRMLTSLLLLLPGTVLGALGGVLLGALSVLHPRQDKALTVLSHVLLATPVFVLAVLLQLAAQHANTALGGHFFQWVGEGTDLPSRLRHLVLPTATVALIQAALYSRYQRALMRDALEAEHVRAARARGLGRHHALLKHGLRTALVPTTTFFAYDLGLLLLGTAFVEQAYGRHGMGAWLLDSLREADPHPVAACVALAALLVPAATVLAGAAHRLLLPGSRI</sequence>
<proteinExistence type="inferred from homology"/>
<evidence type="ECO:0000256" key="1">
    <source>
        <dbReference type="ARBA" id="ARBA00004651"/>
    </source>
</evidence>
<dbReference type="PANTHER" id="PTHR43163">
    <property type="entry name" value="DIPEPTIDE TRANSPORT SYSTEM PERMEASE PROTEIN DPPB-RELATED"/>
    <property type="match status" value="1"/>
</dbReference>
<keyword evidence="3" id="KW-1003">Cell membrane</keyword>
<keyword evidence="4 7" id="KW-0812">Transmembrane</keyword>
<feature type="domain" description="ABC transmembrane type-1" evidence="9">
    <location>
        <begin position="97"/>
        <end position="305"/>
    </location>
</feature>
<feature type="chain" id="PRO_5045478859" evidence="8">
    <location>
        <begin position="20"/>
        <end position="315"/>
    </location>
</feature>
<evidence type="ECO:0000259" key="9">
    <source>
        <dbReference type="PROSITE" id="PS50928"/>
    </source>
</evidence>
<gene>
    <name evidence="10" type="ORF">GCM10009550_71900</name>
</gene>
<dbReference type="PROSITE" id="PS50928">
    <property type="entry name" value="ABC_TM1"/>
    <property type="match status" value="1"/>
</dbReference>
<evidence type="ECO:0000256" key="3">
    <source>
        <dbReference type="ARBA" id="ARBA00022475"/>
    </source>
</evidence>
<feature type="signal peptide" evidence="8">
    <location>
        <begin position="1"/>
        <end position="19"/>
    </location>
</feature>
<keyword evidence="11" id="KW-1185">Reference proteome</keyword>
<dbReference type="SUPFAM" id="SSF161098">
    <property type="entry name" value="MetI-like"/>
    <property type="match status" value="1"/>
</dbReference>
<keyword evidence="5 7" id="KW-1133">Transmembrane helix</keyword>
<evidence type="ECO:0000256" key="2">
    <source>
        <dbReference type="ARBA" id="ARBA00022448"/>
    </source>
</evidence>
<evidence type="ECO:0000256" key="4">
    <source>
        <dbReference type="ARBA" id="ARBA00022692"/>
    </source>
</evidence>
<comment type="subcellular location">
    <subcellularLocation>
        <location evidence="1 7">Cell membrane</location>
        <topology evidence="1 7">Multi-pass membrane protein</topology>
    </subcellularLocation>
</comment>
<keyword evidence="2 7" id="KW-0813">Transport</keyword>
<protein>
    <submittedName>
        <fullName evidence="10">ABC transporter permease</fullName>
    </submittedName>
</protein>
<evidence type="ECO:0000256" key="8">
    <source>
        <dbReference type="SAM" id="SignalP"/>
    </source>
</evidence>
<keyword evidence="8" id="KW-0732">Signal</keyword>
<dbReference type="InterPro" id="IPR035906">
    <property type="entry name" value="MetI-like_sf"/>
</dbReference>
<evidence type="ECO:0000256" key="5">
    <source>
        <dbReference type="ARBA" id="ARBA00022989"/>
    </source>
</evidence>
<feature type="transmembrane region" description="Helical" evidence="7">
    <location>
        <begin position="101"/>
        <end position="124"/>
    </location>
</feature>
<dbReference type="EMBL" id="BAAAHH010000051">
    <property type="protein sequence ID" value="GAA0967701.1"/>
    <property type="molecule type" value="Genomic_DNA"/>
</dbReference>
<evidence type="ECO:0000313" key="10">
    <source>
        <dbReference type="EMBL" id="GAA0967701.1"/>
    </source>
</evidence>
<accession>A0ABP4CID6</accession>
<dbReference type="Gene3D" id="1.10.3720.10">
    <property type="entry name" value="MetI-like"/>
    <property type="match status" value="1"/>
</dbReference>
<reference evidence="11" key="1">
    <citation type="journal article" date="2019" name="Int. J. Syst. Evol. Microbiol.">
        <title>The Global Catalogue of Microorganisms (GCM) 10K type strain sequencing project: providing services to taxonomists for standard genome sequencing and annotation.</title>
        <authorList>
            <consortium name="The Broad Institute Genomics Platform"/>
            <consortium name="The Broad Institute Genome Sequencing Center for Infectious Disease"/>
            <person name="Wu L."/>
            <person name="Ma J."/>
        </authorList>
    </citation>
    <scope>NUCLEOTIDE SEQUENCE [LARGE SCALE GENOMIC DNA]</scope>
    <source>
        <strain evidence="11">JCM 10696</strain>
    </source>
</reference>
<dbReference type="CDD" id="cd06261">
    <property type="entry name" value="TM_PBP2"/>
    <property type="match status" value="1"/>
</dbReference>
<comment type="similarity">
    <text evidence="7">Belongs to the binding-protein-dependent transport system permease family.</text>
</comment>
<feature type="transmembrane region" description="Helical" evidence="7">
    <location>
        <begin position="244"/>
        <end position="263"/>
    </location>
</feature>
<comment type="caution">
    <text evidence="10">The sequence shown here is derived from an EMBL/GenBank/DDBJ whole genome shotgun (WGS) entry which is preliminary data.</text>
</comment>
<feature type="transmembrane region" description="Helical" evidence="7">
    <location>
        <begin position="283"/>
        <end position="305"/>
    </location>
</feature>
<evidence type="ECO:0000313" key="11">
    <source>
        <dbReference type="Proteomes" id="UP001500665"/>
    </source>
</evidence>
<dbReference type="PANTHER" id="PTHR43163:SF6">
    <property type="entry name" value="DIPEPTIDE TRANSPORT SYSTEM PERMEASE PROTEIN DPPB-RELATED"/>
    <property type="match status" value="1"/>
</dbReference>
<keyword evidence="6 7" id="KW-0472">Membrane</keyword>
<dbReference type="Pfam" id="PF00528">
    <property type="entry name" value="BPD_transp_1"/>
    <property type="match status" value="1"/>
</dbReference>